<dbReference type="InterPro" id="IPR036396">
    <property type="entry name" value="Cyt_P450_sf"/>
</dbReference>
<keyword evidence="2" id="KW-0349">Heme</keyword>
<accession>A0ABR8PX92</accession>
<organism evidence="6 7">
    <name type="scientific">Clostridium cibarium</name>
    <dbReference type="NCBI Taxonomy" id="2762247"/>
    <lineage>
        <taxon>Bacteria</taxon>
        <taxon>Bacillati</taxon>
        <taxon>Bacillota</taxon>
        <taxon>Clostridia</taxon>
        <taxon>Eubacteriales</taxon>
        <taxon>Clostridiaceae</taxon>
        <taxon>Clostridium</taxon>
    </lineage>
</organism>
<proteinExistence type="inferred from homology"/>
<keyword evidence="3" id="KW-0479">Metal-binding</keyword>
<comment type="caution">
    <text evidence="6">The sequence shown here is derived from an EMBL/GenBank/DDBJ whole genome shotgun (WGS) entry which is preliminary data.</text>
</comment>
<dbReference type="SUPFAM" id="SSF48264">
    <property type="entry name" value="Cytochrome P450"/>
    <property type="match status" value="1"/>
</dbReference>
<evidence type="ECO:0000256" key="4">
    <source>
        <dbReference type="ARBA" id="ARBA00023002"/>
    </source>
</evidence>
<dbReference type="Pfam" id="PF00067">
    <property type="entry name" value="p450"/>
    <property type="match status" value="1"/>
</dbReference>
<evidence type="ECO:0000256" key="2">
    <source>
        <dbReference type="ARBA" id="ARBA00022617"/>
    </source>
</evidence>
<dbReference type="EMBL" id="JACSRA010000028">
    <property type="protein sequence ID" value="MBD7912768.1"/>
    <property type="molecule type" value="Genomic_DNA"/>
</dbReference>
<dbReference type="InterPro" id="IPR001128">
    <property type="entry name" value="Cyt_P450"/>
</dbReference>
<keyword evidence="7" id="KW-1185">Reference proteome</keyword>
<evidence type="ECO:0000256" key="5">
    <source>
        <dbReference type="ARBA" id="ARBA00023004"/>
    </source>
</evidence>
<dbReference type="InterPro" id="IPR050705">
    <property type="entry name" value="Cytochrome_P450_3A"/>
</dbReference>
<dbReference type="InterPro" id="IPR002401">
    <property type="entry name" value="Cyt_P450_E_grp-I"/>
</dbReference>
<reference evidence="6 7" key="1">
    <citation type="submission" date="2020-08" db="EMBL/GenBank/DDBJ databases">
        <title>A Genomic Blueprint of the Chicken Gut Microbiome.</title>
        <authorList>
            <person name="Gilroy R."/>
            <person name="Ravi A."/>
            <person name="Getino M."/>
            <person name="Pursley I."/>
            <person name="Horton D.L."/>
            <person name="Alikhan N.-F."/>
            <person name="Baker D."/>
            <person name="Gharbi K."/>
            <person name="Hall N."/>
            <person name="Watson M."/>
            <person name="Adriaenssens E.M."/>
            <person name="Foster-Nyarko E."/>
            <person name="Jarju S."/>
            <person name="Secka A."/>
            <person name="Antonio M."/>
            <person name="Oren A."/>
            <person name="Chaudhuri R."/>
            <person name="La Ragione R.M."/>
            <person name="Hildebrand F."/>
            <person name="Pallen M.J."/>
        </authorList>
    </citation>
    <scope>NUCLEOTIDE SEQUENCE [LARGE SCALE GENOMIC DNA]</scope>
    <source>
        <strain evidence="6 7">Sa3CVN1</strain>
    </source>
</reference>
<evidence type="ECO:0000256" key="1">
    <source>
        <dbReference type="ARBA" id="ARBA00010617"/>
    </source>
</evidence>
<keyword evidence="5" id="KW-0408">Iron</keyword>
<comment type="similarity">
    <text evidence="1">Belongs to the cytochrome P450 family.</text>
</comment>
<name>A0ABR8PX92_9CLOT</name>
<dbReference type="PRINTS" id="PR00463">
    <property type="entry name" value="EP450I"/>
</dbReference>
<dbReference type="Proteomes" id="UP000627781">
    <property type="component" value="Unassembled WGS sequence"/>
</dbReference>
<evidence type="ECO:0000256" key="3">
    <source>
        <dbReference type="ARBA" id="ARBA00022723"/>
    </source>
</evidence>
<protein>
    <submittedName>
        <fullName evidence="6">Cytochrome P450</fullName>
    </submittedName>
</protein>
<evidence type="ECO:0000313" key="7">
    <source>
        <dbReference type="Proteomes" id="UP000627781"/>
    </source>
</evidence>
<dbReference type="Gene3D" id="1.10.630.10">
    <property type="entry name" value="Cytochrome P450"/>
    <property type="match status" value="1"/>
</dbReference>
<evidence type="ECO:0000313" key="6">
    <source>
        <dbReference type="EMBL" id="MBD7912768.1"/>
    </source>
</evidence>
<keyword evidence="4" id="KW-0560">Oxidoreductase</keyword>
<sequence>MLLNEKIMHDKVLDSTLNMLKEGYLFIKNRTTKQQTDIIETNLMGEKVICISGKEAVQLFYDEERFQRKGVAPKRVQKTLFGMNTVQGMDGKEHFRRRQLFTSFMTEANQRKLGNQVREEFERAITRWESAEEIILFDEGNEILCKVACSFAGVPLLESEVKERAGDFSAMIDAFAAVGPRHWKGKKARDRAEEWIKNIIENVRIGKFLADADSALHAMSFHKELDGSYMDSHVAAAELINILRPIVAISTYITFTALALYNHPELKSNLAKENKKYEEMFVQEVRRYYPFTPFLGARAKKDFIWNEHKFKEDMLVLLDIYGINHDSRIWKNPDEFDPEHFSEYKDKLCEFIPQGGGDYERGHRCPGEGITIEIMKASLEFLVNKIEYEVPEQDLSYDMGRIPTLPESRFIIRNVKRKF</sequence>
<dbReference type="PANTHER" id="PTHR24302">
    <property type="entry name" value="CYTOCHROME P450 FAMILY 3"/>
    <property type="match status" value="1"/>
</dbReference>
<gene>
    <name evidence="6" type="ORF">H9661_15560</name>
</gene>
<dbReference type="CDD" id="cd11067">
    <property type="entry name" value="CYP152"/>
    <property type="match status" value="1"/>
</dbReference>
<dbReference type="PANTHER" id="PTHR24302:SF15">
    <property type="entry name" value="FATTY-ACID PEROXYGENASE"/>
    <property type="match status" value="1"/>
</dbReference>
<dbReference type="RefSeq" id="WP_143316257.1">
    <property type="nucleotide sequence ID" value="NZ_JACSRA010000028.1"/>
</dbReference>